<dbReference type="SUPFAM" id="SSF46894">
    <property type="entry name" value="C-terminal effector domain of the bipartite response regulators"/>
    <property type="match status" value="1"/>
</dbReference>
<dbReference type="PROSITE" id="PS50043">
    <property type="entry name" value="HTH_LUXR_2"/>
    <property type="match status" value="1"/>
</dbReference>
<dbReference type="RefSeq" id="WP_111336638.1">
    <property type="nucleotide sequence ID" value="NZ_CP030032.1"/>
</dbReference>
<dbReference type="InterPro" id="IPR016032">
    <property type="entry name" value="Sig_transdc_resp-reg_C-effctor"/>
</dbReference>
<accession>A0A2Z4FPR5</accession>
<dbReference type="InterPro" id="IPR000792">
    <property type="entry name" value="Tscrpt_reg_LuxR_C"/>
</dbReference>
<dbReference type="EMBL" id="CP030032">
    <property type="protein sequence ID" value="AWV90890.1"/>
    <property type="molecule type" value="Genomic_DNA"/>
</dbReference>
<dbReference type="Proteomes" id="UP000249799">
    <property type="component" value="Chromosome"/>
</dbReference>
<dbReference type="InterPro" id="IPR036388">
    <property type="entry name" value="WH-like_DNA-bd_sf"/>
</dbReference>
<evidence type="ECO:0000313" key="1">
    <source>
        <dbReference type="EMBL" id="AWV90890.1"/>
    </source>
</evidence>
<keyword evidence="2" id="KW-1185">Reference proteome</keyword>
<dbReference type="AlphaFoldDB" id="A0A2Z4FPR5"/>
<dbReference type="Gene3D" id="1.10.10.10">
    <property type="entry name" value="Winged helix-like DNA-binding domain superfamily/Winged helix DNA-binding domain"/>
    <property type="match status" value="1"/>
</dbReference>
<dbReference type="GO" id="GO:0006355">
    <property type="term" value="P:regulation of DNA-templated transcription"/>
    <property type="evidence" value="ECO:0007669"/>
    <property type="project" value="InterPro"/>
</dbReference>
<reference evidence="1 2" key="1">
    <citation type="submission" date="2018-06" db="EMBL/GenBank/DDBJ databases">
        <title>Lujinxingia sediminis gen. nov. sp. nov., a new facultative anaerobic member of the class Deltaproteobacteria, and proposal of Lujinxingaceae fam. nov.</title>
        <authorList>
            <person name="Guo L.-Y."/>
            <person name="Li C.-M."/>
            <person name="Wang S."/>
            <person name="Du Z.-J."/>
        </authorList>
    </citation>
    <scope>NUCLEOTIDE SEQUENCE [LARGE SCALE GENOMIC DNA]</scope>
    <source>
        <strain evidence="1 2">FA350</strain>
    </source>
</reference>
<evidence type="ECO:0000313" key="2">
    <source>
        <dbReference type="Proteomes" id="UP000249799"/>
    </source>
</evidence>
<name>A0A2Z4FPR5_9DELT</name>
<dbReference type="GO" id="GO:0003677">
    <property type="term" value="F:DNA binding"/>
    <property type="evidence" value="ECO:0007669"/>
    <property type="project" value="InterPro"/>
</dbReference>
<dbReference type="CDD" id="cd06170">
    <property type="entry name" value="LuxR_C_like"/>
    <property type="match status" value="1"/>
</dbReference>
<sequence>MDQIDPKTWLALMRLCGELHEIGVAQVDAAIEHLQFELGKILDCEHFWLIAAGREPDGAPVPVFRESSGVDSARRDAIAADWMASTPNIFEDVLLKNVTRYMGKPGALCQTPERFDPLVWRKSVLRDLFCETGITSRLTANQPVGESFDLTFGFDRIGRSEPFSVRDCQVLRVMLEHLGPLARSFGQQRGFLPGLKVLSPRERSVLRYLLGPLSEKEIAHELNLSTGWLHQVVVSIYRKLNVRSRPELMSIWLSHQP</sequence>
<protein>
    <submittedName>
        <fullName evidence="1">Uncharacterized protein</fullName>
    </submittedName>
</protein>
<dbReference type="OrthoDB" id="9815744at2"/>
<dbReference type="KEGG" id="bsed:DN745_16795"/>
<proteinExistence type="predicted"/>
<dbReference type="Pfam" id="PF00196">
    <property type="entry name" value="GerE"/>
    <property type="match status" value="1"/>
</dbReference>
<dbReference type="SMART" id="SM00421">
    <property type="entry name" value="HTH_LUXR"/>
    <property type="match status" value="1"/>
</dbReference>
<gene>
    <name evidence="1" type="ORF">DN745_16795</name>
</gene>
<organism evidence="1 2">
    <name type="scientific">Bradymonas sediminis</name>
    <dbReference type="NCBI Taxonomy" id="1548548"/>
    <lineage>
        <taxon>Bacteria</taxon>
        <taxon>Deltaproteobacteria</taxon>
        <taxon>Bradymonadales</taxon>
        <taxon>Bradymonadaceae</taxon>
        <taxon>Bradymonas</taxon>
    </lineage>
</organism>